<dbReference type="RefSeq" id="WP_114686942.1">
    <property type="nucleotide sequence ID" value="NZ_QQNB01000001.1"/>
</dbReference>
<dbReference type="PRINTS" id="PR00039">
    <property type="entry name" value="HTHLYSR"/>
</dbReference>
<dbReference type="PROSITE" id="PS50931">
    <property type="entry name" value="HTH_LYSR"/>
    <property type="match status" value="1"/>
</dbReference>
<proteinExistence type="inferred from homology"/>
<dbReference type="InterPro" id="IPR005119">
    <property type="entry name" value="LysR_subst-bd"/>
</dbReference>
<evidence type="ECO:0000313" key="6">
    <source>
        <dbReference type="EMBL" id="RDE07362.1"/>
    </source>
</evidence>
<dbReference type="GO" id="GO:0003700">
    <property type="term" value="F:DNA-binding transcription factor activity"/>
    <property type="evidence" value="ECO:0007669"/>
    <property type="project" value="InterPro"/>
</dbReference>
<keyword evidence="4" id="KW-0804">Transcription</keyword>
<evidence type="ECO:0000256" key="2">
    <source>
        <dbReference type="ARBA" id="ARBA00023015"/>
    </source>
</evidence>
<evidence type="ECO:0000313" key="7">
    <source>
        <dbReference type="Proteomes" id="UP000253918"/>
    </source>
</evidence>
<dbReference type="Proteomes" id="UP000253918">
    <property type="component" value="Unassembled WGS sequence"/>
</dbReference>
<dbReference type="Gene3D" id="1.10.10.10">
    <property type="entry name" value="Winged helix-like DNA-binding domain superfamily/Winged helix DNA-binding domain"/>
    <property type="match status" value="1"/>
</dbReference>
<dbReference type="GO" id="GO:0003677">
    <property type="term" value="F:DNA binding"/>
    <property type="evidence" value="ECO:0007669"/>
    <property type="project" value="UniProtKB-KW"/>
</dbReference>
<keyword evidence="3" id="KW-0238">DNA-binding</keyword>
<dbReference type="SUPFAM" id="SSF46785">
    <property type="entry name" value="Winged helix' DNA-binding domain"/>
    <property type="match status" value="1"/>
</dbReference>
<dbReference type="Gene3D" id="3.40.190.10">
    <property type="entry name" value="Periplasmic binding protein-like II"/>
    <property type="match status" value="2"/>
</dbReference>
<organism evidence="6 7">
    <name type="scientific">Sphingomonas aracearum</name>
    <dbReference type="NCBI Taxonomy" id="2283317"/>
    <lineage>
        <taxon>Bacteria</taxon>
        <taxon>Pseudomonadati</taxon>
        <taxon>Pseudomonadota</taxon>
        <taxon>Alphaproteobacteria</taxon>
        <taxon>Sphingomonadales</taxon>
        <taxon>Sphingomonadaceae</taxon>
        <taxon>Sphingomonas</taxon>
    </lineage>
</organism>
<comment type="caution">
    <text evidence="6">The sequence shown here is derived from an EMBL/GenBank/DDBJ whole genome shotgun (WGS) entry which is preliminary data.</text>
</comment>
<dbReference type="OrthoDB" id="9815174at2"/>
<dbReference type="PANTHER" id="PTHR30346:SF28">
    <property type="entry name" value="HTH-TYPE TRANSCRIPTIONAL REGULATOR CYNR"/>
    <property type="match status" value="1"/>
</dbReference>
<dbReference type="InterPro" id="IPR036388">
    <property type="entry name" value="WH-like_DNA-bd_sf"/>
</dbReference>
<dbReference type="Pfam" id="PF00126">
    <property type="entry name" value="HTH_1"/>
    <property type="match status" value="1"/>
</dbReference>
<comment type="similarity">
    <text evidence="1">Belongs to the LysR transcriptional regulatory family.</text>
</comment>
<name>A0A369W259_9SPHN</name>
<dbReference type="PANTHER" id="PTHR30346">
    <property type="entry name" value="TRANSCRIPTIONAL DUAL REGULATOR HCAR-RELATED"/>
    <property type="match status" value="1"/>
</dbReference>
<dbReference type="FunFam" id="1.10.10.10:FF:000001">
    <property type="entry name" value="LysR family transcriptional regulator"/>
    <property type="match status" value="1"/>
</dbReference>
<reference evidence="6 7" key="1">
    <citation type="submission" date="2018-07" db="EMBL/GenBank/DDBJ databases">
        <title>a novel species of Sphingomonas isolated from the rhizosphere soil of Araceae plant.</title>
        <authorList>
            <person name="Zhiyong W."/>
            <person name="Qinglan Z."/>
            <person name="Zhiwei F."/>
            <person name="Ding X."/>
            <person name="Gejiao W."/>
            <person name="Shixue Z."/>
        </authorList>
    </citation>
    <scope>NUCLEOTIDE SEQUENCE [LARGE SCALE GENOMIC DNA]</scope>
    <source>
        <strain evidence="6 7">WZY 27</strain>
    </source>
</reference>
<dbReference type="EMBL" id="QQNB01000001">
    <property type="protein sequence ID" value="RDE07362.1"/>
    <property type="molecule type" value="Genomic_DNA"/>
</dbReference>
<accession>A0A369W259</accession>
<sequence>MTQLDTRKLRYFCAVAEDRGFHQAAERLHLSQPALTRAIQELEHELGARLFLRHPRGVDLTREGHVLYDHAHGILGALDAARDAVCSAEQAPRGHVSIGVPPSLGVRLLSPLAVRVDRELPEVRLGFHERLMADLVAMLEGDQLDIAVIGNPRAGTAFRLEPLCREQIYLAVAAEGRDMPAVVQLADLAEHPLIVSGGGPGLEGWFEALAPDRQIVQAIRFRTESLALSLALARAGLGSAVLPRSGILAELDQPGLRFARIADLSLDRHLATRKSRERNPATSAVARLLKEQFALLEDAGTFAER</sequence>
<evidence type="ECO:0000256" key="3">
    <source>
        <dbReference type="ARBA" id="ARBA00023125"/>
    </source>
</evidence>
<protein>
    <submittedName>
        <fullName evidence="6">LysR family transcriptional regulator</fullName>
    </submittedName>
</protein>
<dbReference type="InterPro" id="IPR000847">
    <property type="entry name" value="LysR_HTH_N"/>
</dbReference>
<evidence type="ECO:0000256" key="4">
    <source>
        <dbReference type="ARBA" id="ARBA00023163"/>
    </source>
</evidence>
<dbReference type="AlphaFoldDB" id="A0A369W259"/>
<evidence type="ECO:0000256" key="1">
    <source>
        <dbReference type="ARBA" id="ARBA00009437"/>
    </source>
</evidence>
<dbReference type="InterPro" id="IPR036390">
    <property type="entry name" value="WH_DNA-bd_sf"/>
</dbReference>
<feature type="domain" description="HTH lysR-type" evidence="5">
    <location>
        <begin position="4"/>
        <end position="61"/>
    </location>
</feature>
<keyword evidence="2" id="KW-0805">Transcription regulation</keyword>
<evidence type="ECO:0000259" key="5">
    <source>
        <dbReference type="PROSITE" id="PS50931"/>
    </source>
</evidence>
<gene>
    <name evidence="6" type="ORF">DVW87_07010</name>
</gene>
<dbReference type="SUPFAM" id="SSF53850">
    <property type="entry name" value="Periplasmic binding protein-like II"/>
    <property type="match status" value="1"/>
</dbReference>
<dbReference type="Pfam" id="PF03466">
    <property type="entry name" value="LysR_substrate"/>
    <property type="match status" value="1"/>
</dbReference>
<dbReference type="GO" id="GO:0032993">
    <property type="term" value="C:protein-DNA complex"/>
    <property type="evidence" value="ECO:0007669"/>
    <property type="project" value="TreeGrafter"/>
</dbReference>
<keyword evidence="7" id="KW-1185">Reference proteome</keyword>